<proteinExistence type="predicted"/>
<protein>
    <recommendedName>
        <fullName evidence="4">Beta-hexosaminidase bacterial type N-terminal domain-containing protein</fullName>
    </recommendedName>
</protein>
<dbReference type="RefSeq" id="WP_204819557.1">
    <property type="nucleotide sequence ID" value="NZ_JANHOF010000003.1"/>
</dbReference>
<dbReference type="SUPFAM" id="SSF55545">
    <property type="entry name" value="beta-N-acetylhexosaminidase-like domain"/>
    <property type="match status" value="1"/>
</dbReference>
<dbReference type="EMBL" id="JBHLVF010000017">
    <property type="protein sequence ID" value="MFC0392476.1"/>
    <property type="molecule type" value="Genomic_DNA"/>
</dbReference>
<dbReference type="InterPro" id="IPR029018">
    <property type="entry name" value="Hex-like_dom2"/>
</dbReference>
<reference evidence="2 3" key="1">
    <citation type="submission" date="2024-09" db="EMBL/GenBank/DDBJ databases">
        <authorList>
            <person name="Sun Q."/>
            <person name="Mori K."/>
        </authorList>
    </citation>
    <scope>NUCLEOTIDE SEQUENCE [LARGE SCALE GENOMIC DNA]</scope>
    <source>
        <strain evidence="2 3">CCM 4839</strain>
    </source>
</reference>
<gene>
    <name evidence="2" type="ORF">ACFFJ8_13975</name>
</gene>
<dbReference type="InterPro" id="IPR017853">
    <property type="entry name" value="GH"/>
</dbReference>
<evidence type="ECO:0000313" key="2">
    <source>
        <dbReference type="EMBL" id="MFC0392476.1"/>
    </source>
</evidence>
<dbReference type="SUPFAM" id="SSF51445">
    <property type="entry name" value="(Trans)glycosidases"/>
    <property type="match status" value="1"/>
</dbReference>
<sequence length="890" mass="100329">MLLELQTDPGRPALSFPHFPTRMQAVIWRNWGMVPPSRIADVLGASEAEILQAAGELGLGESPVRDAKWLERGYITIIRANWHLLPVEQLLQLLGWTEAKLAFALKEDDFLWIKLGSGKPWAEPVRYRQLSSEEQIQTAYIREAAADYRRSASEGDVQSESFERPFDFLDRYKKEPVRRGKPERKPQPDEIQMDIPWTIVYPHDNPILISTVERFVSKHEQAWGVKWRLQGASDLPASSEEGPVLRIILEAGASSKTDETHTITAADQEITIRAGAEPGIMRGLQWLEQQMNKRGVPYVIKGEYQRSPKMQFRYIYSYSAVYGDPLLEPELNPFPDDLLERLSDAGINGVWLQSVLYSLVPWEEVPELSDGWERRIASLRGLVERAARFGIGIFLYCNEPRSMPLSFFADRPDWQGHIEDGHASMCTSSPGVLELLHNWVSRLFREVPDLAGLFTITMSENLTNCYSRAPGGLTNCPRCSQRKRSDVIAEVNRVIAEGAYGAQPSARIITWAWGWAYEDIPSIIAQLPENVTVMCNSEEAIPTNVGGVKGEVIDYSISVVGPGEKARRSWSLAQERGLQAAAKVQFNNTWECSAVPFLPVFQLIEEHLGHLNESGVSGLMLSWTLGGYPSINLELASEYYWESEQGAKTGLHELLTGKYGPTAGRTIAQASGAFSRAFREFPFSIHTVYFAPQNYGPANLLYMQPTDYTATMIGCPYDDLQTWRGSYPEAVFAQQFKKLASGWKRGLQLLEKARKSLLPGTERDFDDLMTAASAAYLHFRSSYLQIGFVISRRRYLKARKPNTRLQAGRKLMEIALEEADNARQLMEIIQRDSRIGFEASNHYYYTVQDLMEKRLNCRSIVDQLQQAVSEAAASNIEGTGNSTEEKGNKQ</sequence>
<evidence type="ECO:0000256" key="1">
    <source>
        <dbReference type="ARBA" id="ARBA00022801"/>
    </source>
</evidence>
<dbReference type="Gene3D" id="3.30.379.10">
    <property type="entry name" value="Chitobiase/beta-hexosaminidase domain 2-like"/>
    <property type="match status" value="1"/>
</dbReference>
<dbReference type="Proteomes" id="UP001589818">
    <property type="component" value="Unassembled WGS sequence"/>
</dbReference>
<keyword evidence="1" id="KW-0378">Hydrolase</keyword>
<evidence type="ECO:0000313" key="3">
    <source>
        <dbReference type="Proteomes" id="UP001589818"/>
    </source>
</evidence>
<accession>A0ABV6J9C9</accession>
<organism evidence="2 3">
    <name type="scientific">Paenibacillus mendelii</name>
    <dbReference type="NCBI Taxonomy" id="206163"/>
    <lineage>
        <taxon>Bacteria</taxon>
        <taxon>Bacillati</taxon>
        <taxon>Bacillota</taxon>
        <taxon>Bacilli</taxon>
        <taxon>Bacillales</taxon>
        <taxon>Paenibacillaceae</taxon>
        <taxon>Paenibacillus</taxon>
    </lineage>
</organism>
<name>A0ABV6J9C9_9BACL</name>
<evidence type="ECO:0008006" key="4">
    <source>
        <dbReference type="Google" id="ProtNLM"/>
    </source>
</evidence>
<comment type="caution">
    <text evidence="2">The sequence shown here is derived from an EMBL/GenBank/DDBJ whole genome shotgun (WGS) entry which is preliminary data.</text>
</comment>
<keyword evidence="3" id="KW-1185">Reference proteome</keyword>